<evidence type="ECO:0000313" key="2">
    <source>
        <dbReference type="EMBL" id="CAH7677445.1"/>
    </source>
</evidence>
<feature type="region of interest" description="Disordered" evidence="1">
    <location>
        <begin position="1"/>
        <end position="32"/>
    </location>
</feature>
<keyword evidence="3" id="KW-1185">Reference proteome</keyword>
<feature type="compositionally biased region" description="Polar residues" evidence="1">
    <location>
        <begin position="1"/>
        <end position="31"/>
    </location>
</feature>
<organism evidence="2 3">
    <name type="scientific">Phakopsora pachyrhizi</name>
    <name type="common">Asian soybean rust disease fungus</name>
    <dbReference type="NCBI Taxonomy" id="170000"/>
    <lineage>
        <taxon>Eukaryota</taxon>
        <taxon>Fungi</taxon>
        <taxon>Dikarya</taxon>
        <taxon>Basidiomycota</taxon>
        <taxon>Pucciniomycotina</taxon>
        <taxon>Pucciniomycetes</taxon>
        <taxon>Pucciniales</taxon>
        <taxon>Phakopsoraceae</taxon>
        <taxon>Phakopsora</taxon>
    </lineage>
</organism>
<dbReference type="AlphaFoldDB" id="A0AAV0B4B1"/>
<accession>A0AAV0B4B1</accession>
<evidence type="ECO:0000313" key="3">
    <source>
        <dbReference type="Proteomes" id="UP001153365"/>
    </source>
</evidence>
<dbReference type="Proteomes" id="UP001153365">
    <property type="component" value="Unassembled WGS sequence"/>
</dbReference>
<dbReference type="EMBL" id="CALTRL010003043">
    <property type="protein sequence ID" value="CAH7677445.1"/>
    <property type="molecule type" value="Genomic_DNA"/>
</dbReference>
<proteinExistence type="predicted"/>
<protein>
    <submittedName>
        <fullName evidence="2">Uncharacterized protein</fullName>
    </submittedName>
</protein>
<evidence type="ECO:0000256" key="1">
    <source>
        <dbReference type="SAM" id="MobiDB-lite"/>
    </source>
</evidence>
<comment type="caution">
    <text evidence="2">The sequence shown here is derived from an EMBL/GenBank/DDBJ whole genome shotgun (WGS) entry which is preliminary data.</text>
</comment>
<sequence>MPINTSTSQKTSNSWNLNPKSHQKTSKSTLPPKTYAELYEAKTDHESDYESGCITWEQEKWILEGELQLKKQETTKDLEYQKLKHAKELSDPPEEVDKLVIQILMMLEYVK</sequence>
<reference evidence="2" key="1">
    <citation type="submission" date="2022-06" db="EMBL/GenBank/DDBJ databases">
        <authorList>
            <consortium name="SYNGENTA / RWTH Aachen University"/>
        </authorList>
    </citation>
    <scope>NUCLEOTIDE SEQUENCE</scope>
</reference>
<gene>
    <name evidence="2" type="ORF">PPACK8108_LOCUS12596</name>
</gene>
<name>A0AAV0B4B1_PHAPC</name>